<name>A0A1W2EKG3_9SPHI</name>
<feature type="transmembrane region" description="Helical" evidence="14">
    <location>
        <begin position="118"/>
        <end position="137"/>
    </location>
</feature>
<evidence type="ECO:0000256" key="8">
    <source>
        <dbReference type="ARBA" id="ARBA00022833"/>
    </source>
</evidence>
<accession>A0A1W2EKG3</accession>
<feature type="transmembrane region" description="Helical" evidence="14">
    <location>
        <begin position="53"/>
        <end position="76"/>
    </location>
</feature>
<evidence type="ECO:0000256" key="6">
    <source>
        <dbReference type="ARBA" id="ARBA00022824"/>
    </source>
</evidence>
<evidence type="ECO:0000256" key="1">
    <source>
        <dbReference type="ARBA" id="ARBA00001947"/>
    </source>
</evidence>
<feature type="domain" description="Fatty acid hydroxylase" evidence="15">
    <location>
        <begin position="62"/>
        <end position="205"/>
    </location>
</feature>
<dbReference type="Pfam" id="PF04116">
    <property type="entry name" value="FA_hydroxylase"/>
    <property type="match status" value="1"/>
</dbReference>
<keyword evidence="9 14" id="KW-1133">Transmembrane helix</keyword>
<dbReference type="PANTHER" id="PTHR12863:SF1">
    <property type="entry name" value="FATTY ACID 2-HYDROXYLASE"/>
    <property type="match status" value="1"/>
</dbReference>
<dbReference type="GO" id="GO:0080132">
    <property type="term" value="F:fatty acid 2-hydroxylase activity"/>
    <property type="evidence" value="ECO:0007669"/>
    <property type="project" value="InterPro"/>
</dbReference>
<dbReference type="OrthoDB" id="9784228at2"/>
<organism evidence="16 17">
    <name type="scientific">Pedobacter nyackensis</name>
    <dbReference type="NCBI Taxonomy" id="475255"/>
    <lineage>
        <taxon>Bacteria</taxon>
        <taxon>Pseudomonadati</taxon>
        <taxon>Bacteroidota</taxon>
        <taxon>Sphingobacteriia</taxon>
        <taxon>Sphingobacteriales</taxon>
        <taxon>Sphingobacteriaceae</taxon>
        <taxon>Pedobacter</taxon>
    </lineage>
</organism>
<evidence type="ECO:0000256" key="12">
    <source>
        <dbReference type="ARBA" id="ARBA00023136"/>
    </source>
</evidence>
<keyword evidence="17" id="KW-1185">Reference proteome</keyword>
<dbReference type="STRING" id="475255.SAMN04488101_11316"/>
<dbReference type="AlphaFoldDB" id="A0A1W2EKG3"/>
<proteinExistence type="predicted"/>
<keyword evidence="7" id="KW-0276">Fatty acid metabolism</keyword>
<evidence type="ECO:0000256" key="13">
    <source>
        <dbReference type="ARBA" id="ARBA00023160"/>
    </source>
</evidence>
<dbReference type="GO" id="GO:0005506">
    <property type="term" value="F:iron ion binding"/>
    <property type="evidence" value="ECO:0007669"/>
    <property type="project" value="InterPro"/>
</dbReference>
<evidence type="ECO:0000256" key="5">
    <source>
        <dbReference type="ARBA" id="ARBA00022723"/>
    </source>
</evidence>
<comment type="cofactor">
    <cofactor evidence="1">
        <name>Zn(2+)</name>
        <dbReference type="ChEBI" id="CHEBI:29105"/>
    </cofactor>
</comment>
<keyword evidence="5" id="KW-0479">Metal-binding</keyword>
<keyword evidence="6" id="KW-0256">Endoplasmic reticulum</keyword>
<dbReference type="PANTHER" id="PTHR12863">
    <property type="entry name" value="FATTY ACID HYDROXYLASE"/>
    <property type="match status" value="1"/>
</dbReference>
<dbReference type="RefSeq" id="WP_084291166.1">
    <property type="nucleotide sequence ID" value="NZ_FWYB01000013.1"/>
</dbReference>
<dbReference type="GO" id="GO:0006633">
    <property type="term" value="P:fatty acid biosynthetic process"/>
    <property type="evidence" value="ECO:0007669"/>
    <property type="project" value="UniProtKB-KW"/>
</dbReference>
<dbReference type="InterPro" id="IPR006694">
    <property type="entry name" value="Fatty_acid_hydroxylase"/>
</dbReference>
<dbReference type="Proteomes" id="UP000192678">
    <property type="component" value="Unassembled WGS sequence"/>
</dbReference>
<keyword evidence="4 14" id="KW-0812">Transmembrane</keyword>
<keyword evidence="8" id="KW-0862">Zinc</keyword>
<comment type="subcellular location">
    <subcellularLocation>
        <location evidence="2">Endoplasmic reticulum membrane</location>
        <topology evidence="2">Multi-pass membrane protein</topology>
    </subcellularLocation>
</comment>
<dbReference type="InterPro" id="IPR014430">
    <property type="entry name" value="Scs7"/>
</dbReference>
<evidence type="ECO:0000256" key="3">
    <source>
        <dbReference type="ARBA" id="ARBA00022516"/>
    </source>
</evidence>
<feature type="transmembrane region" description="Helical" evidence="14">
    <location>
        <begin position="30"/>
        <end position="47"/>
    </location>
</feature>
<keyword evidence="3" id="KW-0444">Lipid biosynthesis</keyword>
<sequence>MYLKKVVDSKGQARIFKNSYLEMLTKTRPWVIYMIYVPLIIFLVLYAEATFHYSAGLISLIFLIAMLSWTLFEYLVHRFLFHFPAKSRLGKWLVYIFHENHHEFPNDRSRLFMPPVPSMLMACMMLLLFCGISFLLFGSIGYAFVFFSGFITGYLIYVSIHFAIHAYAPPKYFKVLWRNHLSHHYKYPDRAFGVSSMFWDKMFGTSIKNK</sequence>
<keyword evidence="12 14" id="KW-0472">Membrane</keyword>
<evidence type="ECO:0000256" key="2">
    <source>
        <dbReference type="ARBA" id="ARBA00004477"/>
    </source>
</evidence>
<reference evidence="16 17" key="1">
    <citation type="submission" date="2017-04" db="EMBL/GenBank/DDBJ databases">
        <authorList>
            <person name="Afonso C.L."/>
            <person name="Miller P.J."/>
            <person name="Scott M.A."/>
            <person name="Spackman E."/>
            <person name="Goraichik I."/>
            <person name="Dimitrov K.M."/>
            <person name="Suarez D.L."/>
            <person name="Swayne D.E."/>
        </authorList>
    </citation>
    <scope>NUCLEOTIDE SEQUENCE [LARGE SCALE GENOMIC DNA]</scope>
    <source>
        <strain evidence="16 17">DSM 19625</strain>
    </source>
</reference>
<evidence type="ECO:0000313" key="16">
    <source>
        <dbReference type="EMBL" id="SMD09992.1"/>
    </source>
</evidence>
<dbReference type="EMBL" id="FWYB01000013">
    <property type="protein sequence ID" value="SMD09992.1"/>
    <property type="molecule type" value="Genomic_DNA"/>
</dbReference>
<gene>
    <name evidence="16" type="ORF">SAMN04488101_11316</name>
</gene>
<feature type="transmembrane region" description="Helical" evidence="14">
    <location>
        <begin position="143"/>
        <end position="168"/>
    </location>
</feature>
<protein>
    <submittedName>
        <fullName evidence="16">Fatty acid hydroxylase superfamily protein</fullName>
    </submittedName>
</protein>
<evidence type="ECO:0000256" key="4">
    <source>
        <dbReference type="ARBA" id="ARBA00022692"/>
    </source>
</evidence>
<keyword evidence="13" id="KW-0275">Fatty acid biosynthesis</keyword>
<evidence type="ECO:0000259" key="15">
    <source>
        <dbReference type="Pfam" id="PF04116"/>
    </source>
</evidence>
<evidence type="ECO:0000256" key="11">
    <source>
        <dbReference type="ARBA" id="ARBA00023098"/>
    </source>
</evidence>
<evidence type="ECO:0000256" key="7">
    <source>
        <dbReference type="ARBA" id="ARBA00022832"/>
    </source>
</evidence>
<evidence type="ECO:0000256" key="14">
    <source>
        <dbReference type="SAM" id="Phobius"/>
    </source>
</evidence>
<dbReference type="GO" id="GO:0016020">
    <property type="term" value="C:membrane"/>
    <property type="evidence" value="ECO:0007669"/>
    <property type="project" value="InterPro"/>
</dbReference>
<keyword evidence="11" id="KW-0443">Lipid metabolism</keyword>
<evidence type="ECO:0000256" key="10">
    <source>
        <dbReference type="ARBA" id="ARBA00023002"/>
    </source>
</evidence>
<evidence type="ECO:0000313" key="17">
    <source>
        <dbReference type="Proteomes" id="UP000192678"/>
    </source>
</evidence>
<keyword evidence="10" id="KW-0560">Oxidoreductase</keyword>
<evidence type="ECO:0000256" key="9">
    <source>
        <dbReference type="ARBA" id="ARBA00022989"/>
    </source>
</evidence>